<dbReference type="RefSeq" id="WP_052400153.1">
    <property type="nucleotide sequence ID" value="NZ_CP009552.1"/>
</dbReference>
<evidence type="ECO:0000259" key="1">
    <source>
        <dbReference type="Pfam" id="PF13649"/>
    </source>
</evidence>
<dbReference type="GO" id="GO:0032259">
    <property type="term" value="P:methylation"/>
    <property type="evidence" value="ECO:0007669"/>
    <property type="project" value="UniProtKB-KW"/>
</dbReference>
<dbReference type="eggNOG" id="arCOG01791">
    <property type="taxonomic scope" value="Archaea"/>
</dbReference>
<dbReference type="STRING" id="565033.GACE_0047"/>
<proteinExistence type="predicted"/>
<dbReference type="SUPFAM" id="SSF53335">
    <property type="entry name" value="S-adenosyl-L-methionine-dependent methyltransferases"/>
    <property type="match status" value="1"/>
</dbReference>
<dbReference type="GeneID" id="25399553"/>
<protein>
    <submittedName>
        <fullName evidence="2">Methyltransferase (UbiE/COQ5 family)</fullName>
    </submittedName>
</protein>
<dbReference type="Proteomes" id="UP000030624">
    <property type="component" value="Chromosome"/>
</dbReference>
<dbReference type="InterPro" id="IPR029063">
    <property type="entry name" value="SAM-dependent_MTases_sf"/>
</dbReference>
<name>A0A0A7GDT7_GEOAI</name>
<dbReference type="Gene3D" id="3.40.50.150">
    <property type="entry name" value="Vaccinia Virus protein VP39"/>
    <property type="match status" value="1"/>
</dbReference>
<gene>
    <name evidence="2" type="ORF">GACE_0047</name>
</gene>
<dbReference type="GO" id="GO:0008168">
    <property type="term" value="F:methyltransferase activity"/>
    <property type="evidence" value="ECO:0007669"/>
    <property type="project" value="UniProtKB-KW"/>
</dbReference>
<evidence type="ECO:0000313" key="2">
    <source>
        <dbReference type="EMBL" id="AIY89107.1"/>
    </source>
</evidence>
<dbReference type="HOGENOM" id="CLU_037990_1_2_2"/>
<organism evidence="2 3">
    <name type="scientific">Geoglobus acetivorans</name>
    <dbReference type="NCBI Taxonomy" id="565033"/>
    <lineage>
        <taxon>Archaea</taxon>
        <taxon>Methanobacteriati</taxon>
        <taxon>Methanobacteriota</taxon>
        <taxon>Archaeoglobi</taxon>
        <taxon>Archaeoglobales</taxon>
        <taxon>Archaeoglobaceae</taxon>
        <taxon>Geoglobus</taxon>
    </lineage>
</organism>
<dbReference type="Pfam" id="PF13649">
    <property type="entry name" value="Methyltransf_25"/>
    <property type="match status" value="1"/>
</dbReference>
<accession>A0A0A7GDT7</accession>
<dbReference type="PANTHER" id="PTHR43591:SF24">
    <property type="entry name" value="2-METHOXY-6-POLYPRENYL-1,4-BENZOQUINOL METHYLASE, MITOCHONDRIAL"/>
    <property type="match status" value="1"/>
</dbReference>
<dbReference type="InterPro" id="IPR041698">
    <property type="entry name" value="Methyltransf_25"/>
</dbReference>
<feature type="domain" description="Methyltransferase" evidence="1">
    <location>
        <begin position="47"/>
        <end position="137"/>
    </location>
</feature>
<dbReference type="KEGG" id="gac:GACE_0047"/>
<sequence>MGILEKFEEFEGEGARRYDKAVSRVSSILYWHAIRDLKRLGVKGKYLEAGCGPGILAVRVAKELGVNVTAFDLSEDMIAIARERARDTGVNVQFRTGDVESDYFGEFDVVYSTFSLHHWNNPEKGLKNLWRMVKSGGVLYILDARKEGFIGHGLSFDRLRSLFESLENAEKLEIRRRFPLMTSAVAVKRV</sequence>
<keyword evidence="2" id="KW-0489">Methyltransferase</keyword>
<dbReference type="CDD" id="cd02440">
    <property type="entry name" value="AdoMet_MTases"/>
    <property type="match status" value="1"/>
</dbReference>
<dbReference type="AlphaFoldDB" id="A0A0A7GDT7"/>
<dbReference type="EMBL" id="CP009552">
    <property type="protein sequence ID" value="AIY89107.1"/>
    <property type="molecule type" value="Genomic_DNA"/>
</dbReference>
<reference evidence="2 3" key="1">
    <citation type="journal article" date="2015" name="Appl. Environ. Microbiol.">
        <title>The Geoglobus acetivorans genome: Fe(III) reduction, acetate utilization, autotrophic growth, and degradation of aromatic compounds in a hyperthermophilic archaeon.</title>
        <authorList>
            <person name="Mardanov A.V."/>
            <person name="Slododkina G.B."/>
            <person name="Slobodkin A.I."/>
            <person name="Beletsky A.V."/>
            <person name="Gavrilov S.N."/>
            <person name="Kublanov I.V."/>
            <person name="Bonch-Osmolovskaya E.A."/>
            <person name="Skryabin K.G."/>
            <person name="Ravin N.V."/>
        </authorList>
    </citation>
    <scope>NUCLEOTIDE SEQUENCE [LARGE SCALE GENOMIC DNA]</scope>
    <source>
        <strain evidence="2 3">SBH6</strain>
    </source>
</reference>
<evidence type="ECO:0000313" key="3">
    <source>
        <dbReference type="Proteomes" id="UP000030624"/>
    </source>
</evidence>
<keyword evidence="2" id="KW-0808">Transferase</keyword>
<dbReference type="PANTHER" id="PTHR43591">
    <property type="entry name" value="METHYLTRANSFERASE"/>
    <property type="match status" value="1"/>
</dbReference>